<name>A0AAN8IQP7_TRICO</name>
<dbReference type="EMBL" id="WIXE01009716">
    <property type="protein sequence ID" value="KAK5978212.1"/>
    <property type="molecule type" value="Genomic_DNA"/>
</dbReference>
<keyword evidence="3" id="KW-1185">Reference proteome</keyword>
<sequence>MPRLIPIIRLLLLLVFIDRVVSLGGKSFVSNHRTNLAKKNYALLSVCHLEEKTPLNVSLFLNPLQQNEVIKFHQAGVAFEISSRIQNVTQVAVEAAPWPVSQNIMQITFRLGKRLYKLHFKPNCESDETYWTVPDTTSFWGRFIDCDEPDTFCDSRVDEISDCDRLFTYHVFWRNGIDRYK</sequence>
<protein>
    <submittedName>
        <fullName evidence="2">Uncharacterized protein</fullName>
    </submittedName>
</protein>
<evidence type="ECO:0000313" key="3">
    <source>
        <dbReference type="Proteomes" id="UP001331761"/>
    </source>
</evidence>
<proteinExistence type="predicted"/>
<feature type="signal peptide" evidence="1">
    <location>
        <begin position="1"/>
        <end position="22"/>
    </location>
</feature>
<gene>
    <name evidence="2" type="ORF">GCK32_019899</name>
</gene>
<comment type="caution">
    <text evidence="2">The sequence shown here is derived from an EMBL/GenBank/DDBJ whole genome shotgun (WGS) entry which is preliminary data.</text>
</comment>
<evidence type="ECO:0000313" key="2">
    <source>
        <dbReference type="EMBL" id="KAK5978212.1"/>
    </source>
</evidence>
<organism evidence="2 3">
    <name type="scientific">Trichostrongylus colubriformis</name>
    <name type="common">Black scour worm</name>
    <dbReference type="NCBI Taxonomy" id="6319"/>
    <lineage>
        <taxon>Eukaryota</taxon>
        <taxon>Metazoa</taxon>
        <taxon>Ecdysozoa</taxon>
        <taxon>Nematoda</taxon>
        <taxon>Chromadorea</taxon>
        <taxon>Rhabditida</taxon>
        <taxon>Rhabditina</taxon>
        <taxon>Rhabditomorpha</taxon>
        <taxon>Strongyloidea</taxon>
        <taxon>Trichostrongylidae</taxon>
        <taxon>Trichostrongylus</taxon>
    </lineage>
</organism>
<dbReference type="Proteomes" id="UP001331761">
    <property type="component" value="Unassembled WGS sequence"/>
</dbReference>
<feature type="chain" id="PRO_5042944755" evidence="1">
    <location>
        <begin position="23"/>
        <end position="181"/>
    </location>
</feature>
<dbReference type="AlphaFoldDB" id="A0AAN8IQP7"/>
<evidence type="ECO:0000256" key="1">
    <source>
        <dbReference type="SAM" id="SignalP"/>
    </source>
</evidence>
<accession>A0AAN8IQP7</accession>
<reference evidence="2 3" key="1">
    <citation type="submission" date="2019-10" db="EMBL/GenBank/DDBJ databases">
        <title>Assembly and Annotation for the nematode Trichostrongylus colubriformis.</title>
        <authorList>
            <person name="Martin J."/>
        </authorList>
    </citation>
    <scope>NUCLEOTIDE SEQUENCE [LARGE SCALE GENOMIC DNA]</scope>
    <source>
        <strain evidence="2">G859</strain>
        <tissue evidence="2">Whole worm</tissue>
    </source>
</reference>
<keyword evidence="1" id="KW-0732">Signal</keyword>